<sequence>MSSNNVYPEPCTLEFIIDKHQRMQLAYHSELDSRSRGWYMQEYSIPLVDSLDCKMFQWIFEKSMILAKEPHEIWDSGNGIVVTTNPSFPKPVNISVLWHTLYSCVPLKYFPPSSEHAGKEPPQALADTAGTLEATVCVIFQRSLSLRERLSDGVDECKKKKHFVLRDFLTATRDARTICRWKMAIWKFKWLVFDIIVFVNSSLSGSPNVAVPCNRQAEHVIRRSDAGWVFISFPRPVKAAHALETERTLGHMCIWMGTLYIPYEMDAPRVKILRCRDPRGIASEIAST</sequence>
<protein>
    <submittedName>
        <fullName evidence="1">Uncharacterized protein</fullName>
    </submittedName>
</protein>
<proteinExistence type="predicted"/>
<keyword evidence="2" id="KW-1185">Reference proteome</keyword>
<dbReference type="Proteomes" id="UP000219338">
    <property type="component" value="Unassembled WGS sequence"/>
</dbReference>
<dbReference type="OrthoDB" id="2888794at2759"/>
<evidence type="ECO:0000313" key="2">
    <source>
        <dbReference type="Proteomes" id="UP000219338"/>
    </source>
</evidence>
<accession>A0A284SAL4</accession>
<name>A0A284SAL4_ARMOS</name>
<evidence type="ECO:0000313" key="1">
    <source>
        <dbReference type="EMBL" id="SJL18044.1"/>
    </source>
</evidence>
<dbReference type="AlphaFoldDB" id="A0A284SAL4"/>
<dbReference type="EMBL" id="FUEG01000052">
    <property type="protein sequence ID" value="SJL18044.1"/>
    <property type="molecule type" value="Genomic_DNA"/>
</dbReference>
<gene>
    <name evidence="1" type="ORF">ARMOST_21615</name>
</gene>
<reference evidence="2" key="1">
    <citation type="journal article" date="2017" name="Nat. Ecol. Evol.">
        <title>Genome expansion and lineage-specific genetic innovations in the forest pathogenic fungi Armillaria.</title>
        <authorList>
            <person name="Sipos G."/>
            <person name="Prasanna A.N."/>
            <person name="Walter M.C."/>
            <person name="O'Connor E."/>
            <person name="Balint B."/>
            <person name="Krizsan K."/>
            <person name="Kiss B."/>
            <person name="Hess J."/>
            <person name="Varga T."/>
            <person name="Slot J."/>
            <person name="Riley R."/>
            <person name="Boka B."/>
            <person name="Rigling D."/>
            <person name="Barry K."/>
            <person name="Lee J."/>
            <person name="Mihaltcheva S."/>
            <person name="LaButti K."/>
            <person name="Lipzen A."/>
            <person name="Waldron R."/>
            <person name="Moloney N.M."/>
            <person name="Sperisen C."/>
            <person name="Kredics L."/>
            <person name="Vagvoelgyi C."/>
            <person name="Patrignani A."/>
            <person name="Fitzpatrick D."/>
            <person name="Nagy I."/>
            <person name="Doyle S."/>
            <person name="Anderson J.B."/>
            <person name="Grigoriev I.V."/>
            <person name="Gueldener U."/>
            <person name="Muensterkoetter M."/>
            <person name="Nagy L.G."/>
        </authorList>
    </citation>
    <scope>NUCLEOTIDE SEQUENCE [LARGE SCALE GENOMIC DNA]</scope>
    <source>
        <strain evidence="2">C18/9</strain>
    </source>
</reference>
<organism evidence="1 2">
    <name type="scientific">Armillaria ostoyae</name>
    <name type="common">Armillaria root rot fungus</name>
    <dbReference type="NCBI Taxonomy" id="47428"/>
    <lineage>
        <taxon>Eukaryota</taxon>
        <taxon>Fungi</taxon>
        <taxon>Dikarya</taxon>
        <taxon>Basidiomycota</taxon>
        <taxon>Agaricomycotina</taxon>
        <taxon>Agaricomycetes</taxon>
        <taxon>Agaricomycetidae</taxon>
        <taxon>Agaricales</taxon>
        <taxon>Marasmiineae</taxon>
        <taxon>Physalacriaceae</taxon>
        <taxon>Armillaria</taxon>
    </lineage>
</organism>